<keyword evidence="2" id="KW-1185">Reference proteome</keyword>
<gene>
    <name evidence="1" type="ORF">DFR71_6233</name>
</gene>
<dbReference type="AlphaFoldDB" id="A0A4R1F7M2"/>
<protein>
    <submittedName>
        <fullName evidence="1">Uncharacterized protein</fullName>
    </submittedName>
</protein>
<evidence type="ECO:0000313" key="2">
    <source>
        <dbReference type="Proteomes" id="UP000294856"/>
    </source>
</evidence>
<name>A0A4R1F7M2_9NOCA</name>
<organism evidence="1 2">
    <name type="scientific">Nocardia alba</name>
    <dbReference type="NCBI Taxonomy" id="225051"/>
    <lineage>
        <taxon>Bacteria</taxon>
        <taxon>Bacillati</taxon>
        <taxon>Actinomycetota</taxon>
        <taxon>Actinomycetes</taxon>
        <taxon>Mycobacteriales</taxon>
        <taxon>Nocardiaceae</taxon>
        <taxon>Nocardia</taxon>
    </lineage>
</organism>
<dbReference type="EMBL" id="SMFR01000008">
    <property type="protein sequence ID" value="TCJ89943.1"/>
    <property type="molecule type" value="Genomic_DNA"/>
</dbReference>
<accession>A0A4R1F7M2</accession>
<reference evidence="1 2" key="1">
    <citation type="submission" date="2019-03" db="EMBL/GenBank/DDBJ databases">
        <title>Genomic Encyclopedia of Type Strains, Phase IV (KMG-IV): sequencing the most valuable type-strain genomes for metagenomic binning, comparative biology and taxonomic classification.</title>
        <authorList>
            <person name="Goeker M."/>
        </authorList>
    </citation>
    <scope>NUCLEOTIDE SEQUENCE [LARGE SCALE GENOMIC DNA]</scope>
    <source>
        <strain evidence="1 2">DSM 44684</strain>
    </source>
</reference>
<sequence length="184" mass="20763">MRQREILRRLRLVRCVHLPDLWHTLSGDLANPWPNPGYQGGLSGRGQSLALYGRGSTRSVRVAYRRAALSLQRAGQLQVRYGEGPVSSAMFYVRLPMTGREEIAARGLRRRIAAYRDADPSTRHEGRDRELVREGWAEYVGVMKYFSSLGRYPPLEKVPPAAAAILRQGISGHPVRRHGPQLPR</sequence>
<proteinExistence type="predicted"/>
<dbReference type="Proteomes" id="UP000294856">
    <property type="component" value="Unassembled WGS sequence"/>
</dbReference>
<comment type="caution">
    <text evidence="1">The sequence shown here is derived from an EMBL/GenBank/DDBJ whole genome shotgun (WGS) entry which is preliminary data.</text>
</comment>
<evidence type="ECO:0000313" key="1">
    <source>
        <dbReference type="EMBL" id="TCJ89943.1"/>
    </source>
</evidence>